<keyword evidence="1" id="KW-0694">RNA-binding</keyword>
<dbReference type="Gene3D" id="3.20.20.70">
    <property type="entry name" value="Aldolase class I"/>
    <property type="match status" value="1"/>
</dbReference>
<sequence length="185" mass="20169">MGLLTMRSVIPAVRNMKEFEQALASPQEVIFLLEGELIQLQGIVASAKRAGKKIFLHLDMVKGIKDDEASLHFLAKAVKIDGVISTRTSSLNHAKKYGLMAIQRGFLIDSHSVKTIINSAKHIQPDYIEILPSYSHPKIGLIARETGVNIILGGFIDGLEDLPTLFGAGAIAVSTSNAKMWSYEP</sequence>
<keyword evidence="1" id="KW-0805">Transcription regulation</keyword>
<keyword evidence="3" id="KW-1185">Reference proteome</keyword>
<proteinExistence type="predicted"/>
<dbReference type="SUPFAM" id="SSF110391">
    <property type="entry name" value="GlpP-like"/>
    <property type="match status" value="1"/>
</dbReference>
<name>A0ABV8S7N0_9BACL</name>
<keyword evidence="1" id="KW-0804">Transcription</keyword>
<evidence type="ECO:0000313" key="2">
    <source>
        <dbReference type="EMBL" id="MFC4303589.1"/>
    </source>
</evidence>
<dbReference type="PANTHER" id="PTHR35787">
    <property type="entry name" value="GLYCEROL UPTAKE OPERON ANTITERMINATOR REGULATORY PROTEIN"/>
    <property type="match status" value="1"/>
</dbReference>
<reference evidence="3" key="1">
    <citation type="journal article" date="2019" name="Int. J. Syst. Evol. Microbiol.">
        <title>The Global Catalogue of Microorganisms (GCM) 10K type strain sequencing project: providing services to taxonomists for standard genome sequencing and annotation.</title>
        <authorList>
            <consortium name="The Broad Institute Genomics Platform"/>
            <consortium name="The Broad Institute Genome Sequencing Center for Infectious Disease"/>
            <person name="Wu L."/>
            <person name="Ma J."/>
        </authorList>
    </citation>
    <scope>NUCLEOTIDE SEQUENCE [LARGE SCALE GENOMIC DNA]</scope>
    <source>
        <strain evidence="3">CGMCC 4.1641</strain>
    </source>
</reference>
<dbReference type="Proteomes" id="UP001595755">
    <property type="component" value="Unassembled WGS sequence"/>
</dbReference>
<dbReference type="PIRSF" id="PIRSF016897">
    <property type="entry name" value="GlpP"/>
    <property type="match status" value="1"/>
</dbReference>
<organism evidence="2 3">
    <name type="scientific">Cohnella boryungensis</name>
    <dbReference type="NCBI Taxonomy" id="768479"/>
    <lineage>
        <taxon>Bacteria</taxon>
        <taxon>Bacillati</taxon>
        <taxon>Bacillota</taxon>
        <taxon>Bacilli</taxon>
        <taxon>Bacillales</taxon>
        <taxon>Paenibacillaceae</taxon>
        <taxon>Cohnella</taxon>
    </lineage>
</organism>
<comment type="function">
    <text evidence="1">Regulates expression of the glpD operon. In the presence of glycerol 3-phosphate (G3P) causes antitermination of transcription of glpD at the inverted repeat of the leader region to enhance its transcription. Binds and stabilizes glpD leader mRNA.</text>
</comment>
<dbReference type="Pfam" id="PF04309">
    <property type="entry name" value="G3P_antiterm"/>
    <property type="match status" value="1"/>
</dbReference>
<dbReference type="InterPro" id="IPR013785">
    <property type="entry name" value="Aldolase_TIM"/>
</dbReference>
<keyword evidence="1" id="KW-0319">Glycerol metabolism</keyword>
<protein>
    <recommendedName>
        <fullName evidence="1">Glycerol uptake operon antiterminator regulatory protein</fullName>
    </recommendedName>
</protein>
<accession>A0ABV8S7N0</accession>
<gene>
    <name evidence="2" type="ORF">ACFO1S_08990</name>
</gene>
<evidence type="ECO:0000256" key="1">
    <source>
        <dbReference type="PIRNR" id="PIRNR016897"/>
    </source>
</evidence>
<dbReference type="InterPro" id="IPR006699">
    <property type="entry name" value="GlpP"/>
</dbReference>
<evidence type="ECO:0000313" key="3">
    <source>
        <dbReference type="Proteomes" id="UP001595755"/>
    </source>
</evidence>
<dbReference type="PANTHER" id="PTHR35787:SF1">
    <property type="entry name" value="GLYCEROL UPTAKE OPERON ANTITERMINATOR REGULATORY PROTEIN"/>
    <property type="match status" value="1"/>
</dbReference>
<dbReference type="RefSeq" id="WP_378126629.1">
    <property type="nucleotide sequence ID" value="NZ_JBHSED010000013.1"/>
</dbReference>
<comment type="caution">
    <text evidence="2">The sequence shown here is derived from an EMBL/GenBank/DDBJ whole genome shotgun (WGS) entry which is preliminary data.</text>
</comment>
<dbReference type="EMBL" id="JBHSED010000013">
    <property type="protein sequence ID" value="MFC4303589.1"/>
    <property type="molecule type" value="Genomic_DNA"/>
</dbReference>